<sequence length="80" mass="8332">MRQRSSLMGDVDGDCNDGWGNVEMIQGNADRKFLPLFSPSSVLSFNADDCLTAAAEHSPAGEGRAAGGGGEFLGPLDCLQ</sequence>
<evidence type="ECO:0000313" key="2">
    <source>
        <dbReference type="Proteomes" id="UP001497516"/>
    </source>
</evidence>
<dbReference type="AlphaFoldDB" id="A0AAV2EP78"/>
<proteinExistence type="predicted"/>
<dbReference type="Proteomes" id="UP001497516">
    <property type="component" value="Chromosome 5"/>
</dbReference>
<protein>
    <submittedName>
        <fullName evidence="1">Uncharacterized protein</fullName>
    </submittedName>
</protein>
<accession>A0AAV2EP78</accession>
<evidence type="ECO:0000313" key="1">
    <source>
        <dbReference type="EMBL" id="CAL1387290.1"/>
    </source>
</evidence>
<organism evidence="1 2">
    <name type="scientific">Linum trigynum</name>
    <dbReference type="NCBI Taxonomy" id="586398"/>
    <lineage>
        <taxon>Eukaryota</taxon>
        <taxon>Viridiplantae</taxon>
        <taxon>Streptophyta</taxon>
        <taxon>Embryophyta</taxon>
        <taxon>Tracheophyta</taxon>
        <taxon>Spermatophyta</taxon>
        <taxon>Magnoliopsida</taxon>
        <taxon>eudicotyledons</taxon>
        <taxon>Gunneridae</taxon>
        <taxon>Pentapetalae</taxon>
        <taxon>rosids</taxon>
        <taxon>fabids</taxon>
        <taxon>Malpighiales</taxon>
        <taxon>Linaceae</taxon>
        <taxon>Linum</taxon>
    </lineage>
</organism>
<keyword evidence="2" id="KW-1185">Reference proteome</keyword>
<name>A0AAV2EP78_9ROSI</name>
<reference evidence="1 2" key="1">
    <citation type="submission" date="2024-04" db="EMBL/GenBank/DDBJ databases">
        <authorList>
            <person name="Fracassetti M."/>
        </authorList>
    </citation>
    <scope>NUCLEOTIDE SEQUENCE [LARGE SCALE GENOMIC DNA]</scope>
</reference>
<dbReference type="EMBL" id="OZ034818">
    <property type="protein sequence ID" value="CAL1387290.1"/>
    <property type="molecule type" value="Genomic_DNA"/>
</dbReference>
<gene>
    <name evidence="1" type="ORF">LTRI10_LOCUS28287</name>
</gene>